<dbReference type="InterPro" id="IPR005746">
    <property type="entry name" value="Thioredoxin"/>
</dbReference>
<comment type="caution">
    <text evidence="6">The sequence shown here is derived from an EMBL/GenBank/DDBJ whole genome shotgun (WGS) entry which is preliminary data.</text>
</comment>
<dbReference type="Proteomes" id="UP001152888">
    <property type="component" value="Unassembled WGS sequence"/>
</dbReference>
<dbReference type="PANTHER" id="PTHR46115">
    <property type="entry name" value="THIOREDOXIN-LIKE PROTEIN 1"/>
    <property type="match status" value="1"/>
</dbReference>
<dbReference type="CDD" id="cd02947">
    <property type="entry name" value="TRX_family"/>
    <property type="match status" value="1"/>
</dbReference>
<organism evidence="6 7">
    <name type="scientific">Acanthoscelides obtectus</name>
    <name type="common">Bean weevil</name>
    <name type="synonym">Bruchus obtectus</name>
    <dbReference type="NCBI Taxonomy" id="200917"/>
    <lineage>
        <taxon>Eukaryota</taxon>
        <taxon>Metazoa</taxon>
        <taxon>Ecdysozoa</taxon>
        <taxon>Arthropoda</taxon>
        <taxon>Hexapoda</taxon>
        <taxon>Insecta</taxon>
        <taxon>Pterygota</taxon>
        <taxon>Neoptera</taxon>
        <taxon>Endopterygota</taxon>
        <taxon>Coleoptera</taxon>
        <taxon>Polyphaga</taxon>
        <taxon>Cucujiformia</taxon>
        <taxon>Chrysomeloidea</taxon>
        <taxon>Chrysomelidae</taxon>
        <taxon>Bruchinae</taxon>
        <taxon>Bruchini</taxon>
        <taxon>Acanthoscelides</taxon>
    </lineage>
</organism>
<feature type="active site" description="Nucleophile" evidence="3">
    <location>
        <position position="34"/>
    </location>
</feature>
<feature type="disulfide bond" description="Redox-active" evidence="4">
    <location>
        <begin position="31"/>
        <end position="34"/>
    </location>
</feature>
<evidence type="ECO:0000256" key="1">
    <source>
        <dbReference type="ARBA" id="ARBA00023157"/>
    </source>
</evidence>
<dbReference type="PRINTS" id="PR00421">
    <property type="entry name" value="THIOREDOXIN"/>
</dbReference>
<dbReference type="SUPFAM" id="SSF52833">
    <property type="entry name" value="Thioredoxin-like"/>
    <property type="match status" value="1"/>
</dbReference>
<protein>
    <recommendedName>
        <fullName evidence="2">Thioredoxin</fullName>
    </recommendedName>
</protein>
<dbReference type="AlphaFoldDB" id="A0A9P0LKY4"/>
<keyword evidence="4" id="KW-0676">Redox-active center</keyword>
<dbReference type="EMBL" id="CAKOFQ010007416">
    <property type="protein sequence ID" value="CAH2000664.1"/>
    <property type="molecule type" value="Genomic_DNA"/>
</dbReference>
<keyword evidence="7" id="KW-1185">Reference proteome</keyword>
<dbReference type="InterPro" id="IPR017937">
    <property type="entry name" value="Thioredoxin_CS"/>
</dbReference>
<dbReference type="GO" id="GO:0015035">
    <property type="term" value="F:protein-disulfide reductase activity"/>
    <property type="evidence" value="ECO:0007669"/>
    <property type="project" value="InterPro"/>
</dbReference>
<comment type="similarity">
    <text evidence="2">Belongs to the thioredoxin family.</text>
</comment>
<feature type="site" description="Contributes to redox potential value" evidence="3">
    <location>
        <position position="32"/>
    </location>
</feature>
<evidence type="ECO:0000313" key="7">
    <source>
        <dbReference type="Proteomes" id="UP001152888"/>
    </source>
</evidence>
<dbReference type="PROSITE" id="PS00194">
    <property type="entry name" value="THIOREDOXIN_1"/>
    <property type="match status" value="1"/>
</dbReference>
<dbReference type="InterPro" id="IPR013766">
    <property type="entry name" value="Thioredoxin_domain"/>
</dbReference>
<name>A0A9P0LKY4_ACAOB</name>
<evidence type="ECO:0000259" key="5">
    <source>
        <dbReference type="PROSITE" id="PS51352"/>
    </source>
</evidence>
<reference evidence="6" key="1">
    <citation type="submission" date="2022-03" db="EMBL/GenBank/DDBJ databases">
        <authorList>
            <person name="Sayadi A."/>
        </authorList>
    </citation>
    <scope>NUCLEOTIDE SEQUENCE</scope>
</reference>
<evidence type="ECO:0000256" key="3">
    <source>
        <dbReference type="PIRSR" id="PIRSR000077-1"/>
    </source>
</evidence>
<accession>A0A9P0LKY4</accession>
<dbReference type="OrthoDB" id="2121326at2759"/>
<dbReference type="InterPro" id="IPR036249">
    <property type="entry name" value="Thioredoxin-like_sf"/>
</dbReference>
<keyword evidence="1 4" id="KW-1015">Disulfide bond</keyword>
<feature type="site" description="Deprotonates C-terminal active site Cys" evidence="3">
    <location>
        <position position="25"/>
    </location>
</feature>
<proteinExistence type="inferred from homology"/>
<gene>
    <name evidence="6" type="ORF">ACAOBT_LOCUS25707</name>
</gene>
<dbReference type="Pfam" id="PF00085">
    <property type="entry name" value="Thioredoxin"/>
    <property type="match status" value="1"/>
</dbReference>
<sequence length="107" mass="11969">MESVVGRSEFTDKLQSAGDKLVIADFYADWCAPCKMVGPKFAELIKNFPDVVILTINLDDNEELGQDYGIESMPTFVLLKHSEVVATYVGTNMDKLKKVIEQQLNPL</sequence>
<evidence type="ECO:0000256" key="2">
    <source>
        <dbReference type="PIRNR" id="PIRNR000077"/>
    </source>
</evidence>
<feature type="domain" description="Thioredoxin" evidence="5">
    <location>
        <begin position="1"/>
        <end position="105"/>
    </location>
</feature>
<dbReference type="PROSITE" id="PS51352">
    <property type="entry name" value="THIOREDOXIN_2"/>
    <property type="match status" value="1"/>
</dbReference>
<evidence type="ECO:0000313" key="6">
    <source>
        <dbReference type="EMBL" id="CAH2000664.1"/>
    </source>
</evidence>
<feature type="site" description="Contributes to redox potential value" evidence="3">
    <location>
        <position position="33"/>
    </location>
</feature>
<dbReference type="Gene3D" id="3.40.30.10">
    <property type="entry name" value="Glutaredoxin"/>
    <property type="match status" value="1"/>
</dbReference>
<feature type="active site" description="Nucleophile" evidence="3">
    <location>
        <position position="31"/>
    </location>
</feature>
<evidence type="ECO:0000256" key="4">
    <source>
        <dbReference type="PIRSR" id="PIRSR000077-4"/>
    </source>
</evidence>
<dbReference type="PIRSF" id="PIRSF000077">
    <property type="entry name" value="Thioredoxin"/>
    <property type="match status" value="1"/>
</dbReference>